<dbReference type="AlphaFoldDB" id="J0QGB5"/>
<proteinExistence type="predicted"/>
<evidence type="ECO:0000313" key="2">
    <source>
        <dbReference type="EMBL" id="EJF84461.1"/>
    </source>
</evidence>
<organism evidence="2 3">
    <name type="scientific">Cardidatus Bartonella washoeensis 085-0475</name>
    <dbReference type="NCBI Taxonomy" id="1094564"/>
    <lineage>
        <taxon>Bacteria</taxon>
        <taxon>Pseudomonadati</taxon>
        <taxon>Pseudomonadota</taxon>
        <taxon>Alphaproteobacteria</taxon>
        <taxon>Hyphomicrobiales</taxon>
        <taxon>Bartonellaceae</taxon>
        <taxon>Bartonella</taxon>
    </lineage>
</organism>
<dbReference type="Proteomes" id="UP000002646">
    <property type="component" value="Unassembled WGS sequence"/>
</dbReference>
<comment type="caution">
    <text evidence="2">The sequence shown here is derived from an EMBL/GenBank/DDBJ whole genome shotgun (WGS) entry which is preliminary data.</text>
</comment>
<sequence>MSDFTHKIIESFMVTVFFGLIYPFYYKFISYSWKDSIKNSLLISFIFFIVSILLKNIGLYNFISNIL</sequence>
<keyword evidence="1" id="KW-1133">Transmembrane helix</keyword>
<keyword evidence="1" id="KW-0812">Transmembrane</keyword>
<dbReference type="HOGENOM" id="CLU_2714191_0_0_5"/>
<feature type="transmembrane region" description="Helical" evidence="1">
    <location>
        <begin position="41"/>
        <end position="63"/>
    </location>
</feature>
<name>J0QGB5_9HYPH</name>
<evidence type="ECO:0000256" key="1">
    <source>
        <dbReference type="SAM" id="Phobius"/>
    </source>
</evidence>
<evidence type="ECO:0000313" key="3">
    <source>
        <dbReference type="Proteomes" id="UP000002646"/>
    </source>
</evidence>
<protein>
    <submittedName>
        <fullName evidence="2">Uncharacterized protein</fullName>
    </submittedName>
</protein>
<reference evidence="2 3" key="1">
    <citation type="submission" date="2012-03" db="EMBL/GenBank/DDBJ databases">
        <title>The Genome Sequence of Bartonella washoensis 085-0475.</title>
        <authorList>
            <consortium name="The Broad Institute Genome Sequencing Platform"/>
            <consortium name="The Broad Institute Genome Sequencing Center for Infectious Disease"/>
            <person name="Feldgarden M."/>
            <person name="Kirby J."/>
            <person name="Kosoy M."/>
            <person name="Birtles R."/>
            <person name="Probert W.S."/>
            <person name="Chiaraviglio L."/>
            <person name="Young S.K."/>
            <person name="Zeng Q."/>
            <person name="Gargeya S."/>
            <person name="Fitzgerald M."/>
            <person name="Haas B."/>
            <person name="Abouelleil A."/>
            <person name="Alvarado L."/>
            <person name="Arachchi H.M."/>
            <person name="Berlin A."/>
            <person name="Chapman S.B."/>
            <person name="Gearin G."/>
            <person name="Goldberg J."/>
            <person name="Griggs A."/>
            <person name="Gujja S."/>
            <person name="Hansen M."/>
            <person name="Heiman D."/>
            <person name="Howarth C."/>
            <person name="Larimer J."/>
            <person name="Lui A."/>
            <person name="MacDonald P.J.P."/>
            <person name="McCowen C."/>
            <person name="Montmayeur A."/>
            <person name="Murphy C."/>
            <person name="Neiman D."/>
            <person name="Pearson M."/>
            <person name="Priest M."/>
            <person name="Roberts A."/>
            <person name="Saif S."/>
            <person name="Shea T."/>
            <person name="Sisk P."/>
            <person name="Stolte C."/>
            <person name="Sykes S."/>
            <person name="Wortman J."/>
            <person name="Nusbaum C."/>
            <person name="Birren B."/>
        </authorList>
    </citation>
    <scope>NUCLEOTIDE SEQUENCE [LARGE SCALE GENOMIC DNA]</scope>
    <source>
        <strain evidence="2 3">085-0475</strain>
    </source>
</reference>
<feature type="transmembrane region" description="Helical" evidence="1">
    <location>
        <begin position="12"/>
        <end position="29"/>
    </location>
</feature>
<keyword evidence="1" id="KW-0472">Membrane</keyword>
<accession>J0QGB5</accession>
<gene>
    <name evidence="2" type="ORF">MCW_01171</name>
</gene>
<dbReference type="STRING" id="1094564.MCW_01171"/>
<dbReference type="EMBL" id="AILX01000016">
    <property type="protein sequence ID" value="EJF84461.1"/>
    <property type="molecule type" value="Genomic_DNA"/>
</dbReference>